<dbReference type="Proteomes" id="UP000182077">
    <property type="component" value="Unassembled WGS sequence"/>
</dbReference>
<feature type="compositionally biased region" description="Acidic residues" evidence="1">
    <location>
        <begin position="142"/>
        <end position="159"/>
    </location>
</feature>
<comment type="caution">
    <text evidence="2">The sequence shown here is derived from an EMBL/GenBank/DDBJ whole genome shotgun (WGS) entry which is preliminary data.</text>
</comment>
<evidence type="ECO:0000313" key="2">
    <source>
        <dbReference type="EMBL" id="OJG42191.1"/>
    </source>
</evidence>
<dbReference type="STRING" id="249189.RV04_GL000798"/>
<evidence type="ECO:0000313" key="3">
    <source>
        <dbReference type="Proteomes" id="UP000182077"/>
    </source>
</evidence>
<dbReference type="EMBL" id="JXKQ01000019">
    <property type="protein sequence ID" value="OJG42191.1"/>
    <property type="molecule type" value="Genomic_DNA"/>
</dbReference>
<dbReference type="Pfam" id="PF05119">
    <property type="entry name" value="Terminase_4"/>
    <property type="match status" value="1"/>
</dbReference>
<reference evidence="2 3" key="1">
    <citation type="submission" date="2014-12" db="EMBL/GenBank/DDBJ databases">
        <title>Draft genome sequences of 29 type strains of Enterococci.</title>
        <authorList>
            <person name="Zhong Z."/>
            <person name="Sun Z."/>
            <person name="Liu W."/>
            <person name="Zhang W."/>
            <person name="Zhang H."/>
        </authorList>
    </citation>
    <scope>NUCLEOTIDE SEQUENCE [LARGE SCALE GENOMIC DNA]</scope>
    <source>
        <strain evidence="2 3">DSM 17122</strain>
    </source>
</reference>
<keyword evidence="3" id="KW-1185">Reference proteome</keyword>
<dbReference type="OrthoDB" id="2287339at2"/>
<accession>A0A1L8TCY7</accession>
<dbReference type="InterPro" id="IPR006448">
    <property type="entry name" value="Phage_term_ssu_P27"/>
</dbReference>
<evidence type="ECO:0008006" key="4">
    <source>
        <dbReference type="Google" id="ProtNLM"/>
    </source>
</evidence>
<evidence type="ECO:0000256" key="1">
    <source>
        <dbReference type="SAM" id="MobiDB-lite"/>
    </source>
</evidence>
<feature type="region of interest" description="Disordered" evidence="1">
    <location>
        <begin position="140"/>
        <end position="159"/>
    </location>
</feature>
<name>A0A1L8TCY7_9ENTE</name>
<protein>
    <recommendedName>
        <fullName evidence="4">Phage terminase small subunit</fullName>
    </recommendedName>
</protein>
<dbReference type="RefSeq" id="WP_071858750.1">
    <property type="nucleotide sequence ID" value="NZ_JBHSHK010000002.1"/>
</dbReference>
<organism evidence="2 3">
    <name type="scientific">Enterococcus hermanniensis</name>
    <dbReference type="NCBI Taxonomy" id="249189"/>
    <lineage>
        <taxon>Bacteria</taxon>
        <taxon>Bacillati</taxon>
        <taxon>Bacillota</taxon>
        <taxon>Bacilli</taxon>
        <taxon>Lactobacillales</taxon>
        <taxon>Enterococcaceae</taxon>
        <taxon>Enterococcus</taxon>
    </lineage>
</organism>
<sequence>MGRGRPKKLLDASKKNYTKEEIAIKKAEEEKLYNYPRLDFSIYPVGLLEQAQVEWDRISNYIQELPVSELDQQTMIRYCNYSYLYDKASKELDEQGFLIDGRKNPLIDTVNSFSKELKTATNDLGLTINSRLKIVNPQEIEKEPDDPFAEMMNEADNDD</sequence>
<dbReference type="AlphaFoldDB" id="A0A1L8TCY7"/>
<gene>
    <name evidence="2" type="ORF">RV04_GL000798</name>
</gene>
<proteinExistence type="predicted"/>